<proteinExistence type="predicted"/>
<evidence type="ECO:0000256" key="3">
    <source>
        <dbReference type="ARBA" id="ARBA00023163"/>
    </source>
</evidence>
<dbReference type="SMART" id="SM00342">
    <property type="entry name" value="HTH_ARAC"/>
    <property type="match status" value="1"/>
</dbReference>
<organism evidence="6 7">
    <name type="scientific">Paenibacillus spongiae</name>
    <dbReference type="NCBI Taxonomy" id="2909671"/>
    <lineage>
        <taxon>Bacteria</taxon>
        <taxon>Bacillati</taxon>
        <taxon>Bacillota</taxon>
        <taxon>Bacilli</taxon>
        <taxon>Bacillales</taxon>
        <taxon>Paenibacillaceae</taxon>
        <taxon>Paenibacillus</taxon>
    </lineage>
</organism>
<feature type="domain" description="HTH araC/xylS-type" evidence="5">
    <location>
        <begin position="633"/>
        <end position="731"/>
    </location>
</feature>
<keyword evidence="1" id="KW-0805">Transcription regulation</keyword>
<evidence type="ECO:0000313" key="7">
    <source>
        <dbReference type="Proteomes" id="UP001057877"/>
    </source>
</evidence>
<dbReference type="RefSeq" id="WP_258383435.1">
    <property type="nucleotide sequence ID" value="NZ_CP091430.1"/>
</dbReference>
<accession>A0ABY5S122</accession>
<dbReference type="PRINTS" id="PR00032">
    <property type="entry name" value="HTHARAC"/>
</dbReference>
<dbReference type="Gene3D" id="1.10.10.60">
    <property type="entry name" value="Homeodomain-like"/>
    <property type="match status" value="2"/>
</dbReference>
<dbReference type="InterPro" id="IPR020449">
    <property type="entry name" value="Tscrpt_reg_AraC-type_HTH"/>
</dbReference>
<keyword evidence="2" id="KW-0238">DNA-binding</keyword>
<feature type="transmembrane region" description="Helical" evidence="4">
    <location>
        <begin position="288"/>
        <end position="307"/>
    </location>
</feature>
<dbReference type="Proteomes" id="UP001057877">
    <property type="component" value="Chromosome"/>
</dbReference>
<evidence type="ECO:0000256" key="2">
    <source>
        <dbReference type="ARBA" id="ARBA00023125"/>
    </source>
</evidence>
<keyword evidence="3" id="KW-0804">Transcription</keyword>
<dbReference type="InterPro" id="IPR018060">
    <property type="entry name" value="HTH_AraC"/>
</dbReference>
<dbReference type="Pfam" id="PF12833">
    <property type="entry name" value="HTH_18"/>
    <property type="match status" value="1"/>
</dbReference>
<dbReference type="EMBL" id="CP091430">
    <property type="protein sequence ID" value="UVI27349.1"/>
    <property type="molecule type" value="Genomic_DNA"/>
</dbReference>
<keyword evidence="4" id="KW-1133">Transmembrane helix</keyword>
<dbReference type="InterPro" id="IPR009057">
    <property type="entry name" value="Homeodomain-like_sf"/>
</dbReference>
<feature type="transmembrane region" description="Helical" evidence="4">
    <location>
        <begin position="21"/>
        <end position="41"/>
    </location>
</feature>
<dbReference type="SUPFAM" id="SSF46689">
    <property type="entry name" value="Homeodomain-like"/>
    <property type="match status" value="2"/>
</dbReference>
<evidence type="ECO:0000256" key="4">
    <source>
        <dbReference type="SAM" id="Phobius"/>
    </source>
</evidence>
<protein>
    <submittedName>
        <fullName evidence="6">AraC family transcriptional regulator</fullName>
    </submittedName>
</protein>
<dbReference type="PROSITE" id="PS00041">
    <property type="entry name" value="HTH_ARAC_FAMILY_1"/>
    <property type="match status" value="1"/>
</dbReference>
<evidence type="ECO:0000313" key="6">
    <source>
        <dbReference type="EMBL" id="UVI27349.1"/>
    </source>
</evidence>
<dbReference type="InterPro" id="IPR018062">
    <property type="entry name" value="HTH_AraC-typ_CS"/>
</dbReference>
<evidence type="ECO:0000256" key="1">
    <source>
        <dbReference type="ARBA" id="ARBA00023015"/>
    </source>
</evidence>
<dbReference type="PROSITE" id="PS01124">
    <property type="entry name" value="HTH_ARAC_FAMILY_2"/>
    <property type="match status" value="1"/>
</dbReference>
<name>A0ABY5S122_9BACL</name>
<dbReference type="PANTHER" id="PTHR43280">
    <property type="entry name" value="ARAC-FAMILY TRANSCRIPTIONAL REGULATOR"/>
    <property type="match status" value="1"/>
</dbReference>
<evidence type="ECO:0000259" key="5">
    <source>
        <dbReference type="PROSITE" id="PS01124"/>
    </source>
</evidence>
<gene>
    <name evidence="6" type="ORF">L1F29_17895</name>
</gene>
<keyword evidence="4" id="KW-0472">Membrane</keyword>
<reference evidence="6" key="1">
    <citation type="submission" date="2022-01" db="EMBL/GenBank/DDBJ databases">
        <title>Paenibacillus spongiae sp. nov., isolated from marine sponge.</title>
        <authorList>
            <person name="Li Z."/>
            <person name="Zhang M."/>
        </authorList>
    </citation>
    <scope>NUCLEOTIDE SEQUENCE</scope>
    <source>
        <strain evidence="6">PHS-Z3</strain>
    </source>
</reference>
<dbReference type="PANTHER" id="PTHR43280:SF2">
    <property type="entry name" value="HTH-TYPE TRANSCRIPTIONAL REGULATOR EXSA"/>
    <property type="match status" value="1"/>
</dbReference>
<sequence>MKSWHYRLTRDSNIVMKLLRITIIVLLFLIIFAYINNLYFIKVVEREIQASNKKELASIVNMTHDTMESIKRIMYQYTYDRSIVSLSYTKKYDADTYMKLVNVRSNIRSFKNARSDIHDIFIRFKQSEFVLGTEGLMSTRVFYEKLDEESKRTVRSMSEDRTNQGKVMLQPISYMSAQANMYLYSLRDMAIYVVTDREAENRAIESATSRDDTKVLVLDRELNIVSGTEHDLRFVSKPASLDEVVDILERRSTDSLYTFLTSSSDHFHFIIGHTDSVAAQKNQQINNYTVLLLTVFMVFCLLLFMLMNAEVYRPLRNVLGKLNIGGQGSAWVTNEYALLDQAISSLQEELHSVGGYLKKHEKLVQESFLNKLMLGHELDHELKNMLYAAETRQHYLVVTVILEDGEGHHAVGAVRQFEYLLGSSFTFTTINMYAKERTYFVQVDPAVEVAAALIEKLKVWHAPGLFMIMGVSNLYTELDDLREAYEESRSVFHRQQVMQLDEGGWSIGFATVDDDLQEEGSFDLNIQEEKQLMMLVTSGDAEAIPRLLTKLWAKNKSKSIFRQHEMHYYLLNLYVIMLNSREGQRDEGSQQQISAFIRYYRDIFNVSLMNRLLIERFVDLSGQYADEKTNLKQIIIDYIEQNYMHDVYLDRVADEVKLSYTYVSHYFKKATGMNFIDYVRQVRVEKAKLLLTEQNLSVNETALSVGFESANTFIRTFKKIVGITPGEFRKLAHELGEPMK</sequence>
<keyword evidence="4" id="KW-0812">Transmembrane</keyword>
<keyword evidence="7" id="KW-1185">Reference proteome</keyword>